<name>A0A1U7CLR8_9BACT</name>
<proteinExistence type="predicted"/>
<dbReference type="Proteomes" id="UP000186309">
    <property type="component" value="Chromosome"/>
</dbReference>
<dbReference type="PANTHER" id="PTHR48081">
    <property type="entry name" value="AB HYDROLASE SUPERFAMILY PROTEIN C4A8.06C"/>
    <property type="match status" value="1"/>
</dbReference>
<keyword evidence="4" id="KW-1185">Reference proteome</keyword>
<dbReference type="KEGG" id="pbor:BSF38_01281"/>
<dbReference type="GO" id="GO:0016787">
    <property type="term" value="F:hydrolase activity"/>
    <property type="evidence" value="ECO:0007669"/>
    <property type="project" value="UniProtKB-KW"/>
</dbReference>
<dbReference type="EMBL" id="CP019082">
    <property type="protein sequence ID" value="APW59823.1"/>
    <property type="molecule type" value="Genomic_DNA"/>
</dbReference>
<reference evidence="4" key="1">
    <citation type="submission" date="2016-12" db="EMBL/GenBank/DDBJ databases">
        <title>Comparative genomics of four Isosphaeraceae planctomycetes: a common pool of plasmids and glycoside hydrolase genes.</title>
        <authorList>
            <person name="Ivanova A."/>
        </authorList>
    </citation>
    <scope>NUCLEOTIDE SEQUENCE [LARGE SCALE GENOMIC DNA]</scope>
    <source>
        <strain evidence="4">PX4</strain>
    </source>
</reference>
<evidence type="ECO:0000313" key="4">
    <source>
        <dbReference type="Proteomes" id="UP000186309"/>
    </source>
</evidence>
<dbReference type="InterPro" id="IPR050300">
    <property type="entry name" value="GDXG_lipolytic_enzyme"/>
</dbReference>
<organism evidence="3 4">
    <name type="scientific">Paludisphaera borealis</name>
    <dbReference type="NCBI Taxonomy" id="1387353"/>
    <lineage>
        <taxon>Bacteria</taxon>
        <taxon>Pseudomonadati</taxon>
        <taxon>Planctomycetota</taxon>
        <taxon>Planctomycetia</taxon>
        <taxon>Isosphaerales</taxon>
        <taxon>Isosphaeraceae</taxon>
        <taxon>Paludisphaera</taxon>
    </lineage>
</organism>
<dbReference type="PANTHER" id="PTHR48081:SF33">
    <property type="entry name" value="KYNURENINE FORMAMIDASE"/>
    <property type="match status" value="1"/>
</dbReference>
<dbReference type="STRING" id="1387353.BSF38_01281"/>
<dbReference type="Pfam" id="PF20434">
    <property type="entry name" value="BD-FAE"/>
    <property type="match status" value="1"/>
</dbReference>
<gene>
    <name evidence="3" type="ORF">BSF38_01281</name>
</gene>
<sequence length="304" mass="33059">MTAAATAWVWAGAAEKPTEPPLPEGVVVIRDLTYRYFGEQRLALDLYLPADAGPPTAGTGELRPAIVAVHGGSWVGGSKRDYGPQFARFAEHGIVVAVVDYRLARPGAPSWDGALEDVAAAVDWLGVYAETYRVDTDRLAIVGTSAGGFLAAHIGLGTPLRSYMAGARQQVKAAVCLSTPTSLVELAAFRSLKHDPLRDLMGLSSGDLDNMVRTKLNEWVTLISHRARPMLLIHGTDDLWVPISQARELHKRLGWMAIPSRLIEINGARHGFELRVEAPSPRDLLPDVLDFLNEVWRERASDAA</sequence>
<keyword evidence="1" id="KW-0378">Hydrolase</keyword>
<evidence type="ECO:0000256" key="1">
    <source>
        <dbReference type="ARBA" id="ARBA00022801"/>
    </source>
</evidence>
<dbReference type="SUPFAM" id="SSF53474">
    <property type="entry name" value="alpha/beta-Hydrolases"/>
    <property type="match status" value="1"/>
</dbReference>
<feature type="domain" description="BD-FAE-like" evidence="2">
    <location>
        <begin position="44"/>
        <end position="253"/>
    </location>
</feature>
<dbReference type="AlphaFoldDB" id="A0A1U7CLR8"/>
<accession>A0A1U7CLR8</accession>
<evidence type="ECO:0000313" key="3">
    <source>
        <dbReference type="EMBL" id="APW59823.1"/>
    </source>
</evidence>
<dbReference type="InterPro" id="IPR049492">
    <property type="entry name" value="BD-FAE-like_dom"/>
</dbReference>
<dbReference type="Gene3D" id="3.40.50.1820">
    <property type="entry name" value="alpha/beta hydrolase"/>
    <property type="match status" value="1"/>
</dbReference>
<evidence type="ECO:0000259" key="2">
    <source>
        <dbReference type="Pfam" id="PF20434"/>
    </source>
</evidence>
<dbReference type="InterPro" id="IPR029058">
    <property type="entry name" value="AB_hydrolase_fold"/>
</dbReference>
<dbReference type="RefSeq" id="WP_076344034.1">
    <property type="nucleotide sequence ID" value="NZ_CP019082.1"/>
</dbReference>
<protein>
    <recommendedName>
        <fullName evidence="2">BD-FAE-like domain-containing protein</fullName>
    </recommendedName>
</protein>